<proteinExistence type="predicted"/>
<organism evidence="1 2">
    <name type="scientific">Scutellospora calospora</name>
    <dbReference type="NCBI Taxonomy" id="85575"/>
    <lineage>
        <taxon>Eukaryota</taxon>
        <taxon>Fungi</taxon>
        <taxon>Fungi incertae sedis</taxon>
        <taxon>Mucoromycota</taxon>
        <taxon>Glomeromycotina</taxon>
        <taxon>Glomeromycetes</taxon>
        <taxon>Diversisporales</taxon>
        <taxon>Gigasporaceae</taxon>
        <taxon>Scutellospora</taxon>
    </lineage>
</organism>
<protein>
    <submittedName>
        <fullName evidence="1">11834_t:CDS:1</fullName>
    </submittedName>
</protein>
<gene>
    <name evidence="1" type="ORF">SCALOS_LOCUS4031</name>
</gene>
<dbReference type="EMBL" id="CAJVPM010005066">
    <property type="protein sequence ID" value="CAG8520071.1"/>
    <property type="molecule type" value="Genomic_DNA"/>
</dbReference>
<reference evidence="1" key="1">
    <citation type="submission" date="2021-06" db="EMBL/GenBank/DDBJ databases">
        <authorList>
            <person name="Kallberg Y."/>
            <person name="Tangrot J."/>
            <person name="Rosling A."/>
        </authorList>
    </citation>
    <scope>NUCLEOTIDE SEQUENCE</scope>
    <source>
        <strain evidence="1">AU212A</strain>
    </source>
</reference>
<comment type="caution">
    <text evidence="1">The sequence shown here is derived from an EMBL/GenBank/DDBJ whole genome shotgun (WGS) entry which is preliminary data.</text>
</comment>
<name>A0ACA9LAY5_9GLOM</name>
<dbReference type="Proteomes" id="UP000789860">
    <property type="component" value="Unassembled WGS sequence"/>
</dbReference>
<sequence length="135" mass="15895">MRCRERSHEASICHEIITPLNTNRELLIMSEILVDLLEFTTDEDLRKLNSQLQENEIVQKEFGFLKDDSNIYKLIGPVLVKQEKTEATENIARRLERIKTDIKRVETQVKDLTEKLEKKKLEIVKLNESRMQQAS</sequence>
<keyword evidence="2" id="KW-1185">Reference proteome</keyword>
<evidence type="ECO:0000313" key="2">
    <source>
        <dbReference type="Proteomes" id="UP000789860"/>
    </source>
</evidence>
<evidence type="ECO:0000313" key="1">
    <source>
        <dbReference type="EMBL" id="CAG8520071.1"/>
    </source>
</evidence>
<accession>A0ACA9LAY5</accession>